<evidence type="ECO:0000259" key="5">
    <source>
        <dbReference type="Pfam" id="PF00135"/>
    </source>
</evidence>
<dbReference type="GO" id="GO:0016787">
    <property type="term" value="F:hydrolase activity"/>
    <property type="evidence" value="ECO:0007669"/>
    <property type="project" value="UniProtKB-KW"/>
</dbReference>
<feature type="compositionally biased region" description="Low complexity" evidence="4">
    <location>
        <begin position="31"/>
        <end position="42"/>
    </location>
</feature>
<dbReference type="EMBL" id="SNXZ01000002">
    <property type="protein sequence ID" value="TDQ00702.1"/>
    <property type="molecule type" value="Genomic_DNA"/>
</dbReference>
<dbReference type="InterPro" id="IPR002018">
    <property type="entry name" value="CarbesteraseB"/>
</dbReference>
<evidence type="ECO:0000313" key="6">
    <source>
        <dbReference type="EMBL" id="TDQ00702.1"/>
    </source>
</evidence>
<evidence type="ECO:0000256" key="4">
    <source>
        <dbReference type="SAM" id="MobiDB-lite"/>
    </source>
</evidence>
<feature type="domain" description="Carboxylesterase type B" evidence="5">
    <location>
        <begin position="33"/>
        <end position="527"/>
    </location>
</feature>
<proteinExistence type="inferred from homology"/>
<feature type="chain" id="PRO_5039746284" description="Carboxylic ester hydrolase" evidence="3">
    <location>
        <begin position="23"/>
        <end position="532"/>
    </location>
</feature>
<dbReference type="InterPro" id="IPR019826">
    <property type="entry name" value="Carboxylesterase_B_AS"/>
</dbReference>
<comment type="caution">
    <text evidence="6">The sequence shown here is derived from an EMBL/GenBank/DDBJ whole genome shotgun (WGS) entry which is preliminary data.</text>
</comment>
<dbReference type="Pfam" id="PF00135">
    <property type="entry name" value="COesterase"/>
    <property type="match status" value="1"/>
</dbReference>
<gene>
    <name evidence="6" type="ORF">EV186_102568</name>
</gene>
<reference evidence="6 7" key="1">
    <citation type="submission" date="2019-03" db="EMBL/GenBank/DDBJ databases">
        <title>Genomic Encyclopedia of Type Strains, Phase IV (KMG-IV): sequencing the most valuable type-strain genomes for metagenomic binning, comparative biology and taxonomic classification.</title>
        <authorList>
            <person name="Goeker M."/>
        </authorList>
    </citation>
    <scope>NUCLEOTIDE SEQUENCE [LARGE SCALE GENOMIC DNA]</scope>
    <source>
        <strain evidence="6 7">DSM 45361</strain>
    </source>
</reference>
<feature type="region of interest" description="Disordered" evidence="4">
    <location>
        <begin position="20"/>
        <end position="43"/>
    </location>
</feature>
<dbReference type="PROSITE" id="PS51257">
    <property type="entry name" value="PROKAR_LIPOPROTEIN"/>
    <property type="match status" value="1"/>
</dbReference>
<sequence>MRRVIASLAALAMVTACSPGSAGSAATDAPSTETTVSTSSGTLHGRTTATAREFLGVRYAQPPTGQRRWTLPQPAPAAPGVVDATKAGPACPQATAVPGSQSSTSEDCLFLNVTTPYSRRAGEKLPVMVWWHGGGFTSGAGAEYDAQRLAARGNVIVVTVNYRLGVFGYLGLPGLAGSGDFGFADQVAGTRWAKQNAAAFGGDPDDITVFGESAGGMSACALLTSPAATGLVQRIAISSGTCGLHWPAGGLFPGLPDDTPYKPLAANEQNGLAAAKTLGCKQSDPLACLRGLPVDALVKIGERFTNQLAYGTELLPIEPVKAVQEGKIAAIPVLSGGNRDEHNSFVAGAVAADPKAITAATYPTLVRTAFGASAPKVLRRYPLTRFGSAPLAWARVVTDSAWSCPTLAGDRAMAARTRVYGYEFADPRPPNVNGSKDPAFAHSAAHATDLPYLFDLGGHNLLDGQGQHRLADTMIAYWSSFARTGVPTAPGAPAMRAMTPTSSSVTALAPGTTGPDDTSARHQCAFWQTVRR</sequence>
<evidence type="ECO:0000256" key="3">
    <source>
        <dbReference type="RuleBase" id="RU361235"/>
    </source>
</evidence>
<accession>A0A4R6SFD0</accession>
<dbReference type="PANTHER" id="PTHR11559">
    <property type="entry name" value="CARBOXYLESTERASE"/>
    <property type="match status" value="1"/>
</dbReference>
<evidence type="ECO:0000256" key="1">
    <source>
        <dbReference type="ARBA" id="ARBA00005964"/>
    </source>
</evidence>
<name>A0A4R6SFD0_LABRH</name>
<dbReference type="Gene3D" id="3.40.50.1820">
    <property type="entry name" value="alpha/beta hydrolase"/>
    <property type="match status" value="1"/>
</dbReference>
<dbReference type="Proteomes" id="UP000295444">
    <property type="component" value="Unassembled WGS sequence"/>
</dbReference>
<dbReference type="InterPro" id="IPR029058">
    <property type="entry name" value="AB_hydrolase_fold"/>
</dbReference>
<keyword evidence="7" id="KW-1185">Reference proteome</keyword>
<dbReference type="SUPFAM" id="SSF53474">
    <property type="entry name" value="alpha/beta-Hydrolases"/>
    <property type="match status" value="1"/>
</dbReference>
<comment type="similarity">
    <text evidence="1 3">Belongs to the type-B carboxylesterase/lipase family.</text>
</comment>
<dbReference type="RefSeq" id="WP_133849377.1">
    <property type="nucleotide sequence ID" value="NZ_SNXZ01000002.1"/>
</dbReference>
<keyword evidence="2 3" id="KW-0378">Hydrolase</keyword>
<dbReference type="PROSITE" id="PS00122">
    <property type="entry name" value="CARBOXYLESTERASE_B_1"/>
    <property type="match status" value="1"/>
</dbReference>
<dbReference type="InterPro" id="IPR050309">
    <property type="entry name" value="Type-B_Carboxylest/Lipase"/>
</dbReference>
<evidence type="ECO:0000256" key="2">
    <source>
        <dbReference type="ARBA" id="ARBA00022801"/>
    </source>
</evidence>
<organism evidence="6 7">
    <name type="scientific">Labedaea rhizosphaerae</name>
    <dbReference type="NCBI Taxonomy" id="598644"/>
    <lineage>
        <taxon>Bacteria</taxon>
        <taxon>Bacillati</taxon>
        <taxon>Actinomycetota</taxon>
        <taxon>Actinomycetes</taxon>
        <taxon>Pseudonocardiales</taxon>
        <taxon>Pseudonocardiaceae</taxon>
        <taxon>Labedaea</taxon>
    </lineage>
</organism>
<evidence type="ECO:0000313" key="7">
    <source>
        <dbReference type="Proteomes" id="UP000295444"/>
    </source>
</evidence>
<dbReference type="EC" id="3.1.1.-" evidence="3"/>
<feature type="signal peptide" evidence="3">
    <location>
        <begin position="1"/>
        <end position="22"/>
    </location>
</feature>
<dbReference type="OrthoDB" id="4308422at2"/>
<protein>
    <recommendedName>
        <fullName evidence="3">Carboxylic ester hydrolase</fullName>
        <ecNumber evidence="3">3.1.1.-</ecNumber>
    </recommendedName>
</protein>
<keyword evidence="3" id="KW-0732">Signal</keyword>
<dbReference type="AlphaFoldDB" id="A0A4R6SFD0"/>